<dbReference type="AlphaFoldDB" id="A0A7Z8Y330"/>
<gene>
    <name evidence="3" type="ORF">BREV_BREV_01649</name>
</gene>
<reference evidence="3 4" key="1">
    <citation type="submission" date="2018-11" db="EMBL/GenBank/DDBJ databases">
        <authorList>
            <person name="Peiro R."/>
            <person name="Begona"/>
            <person name="Cbmso G."/>
            <person name="Lopez M."/>
            <person name="Gonzalez S."/>
            <person name="Sacristan E."/>
            <person name="Castillo E."/>
        </authorList>
    </citation>
    <scope>NUCLEOTIDE SEQUENCE [LARGE SCALE GENOMIC DNA]</scope>
    <source>
        <strain evidence="3">Brev_genome</strain>
    </source>
</reference>
<accession>A0A7Z8Y330</accession>
<feature type="transmembrane region" description="Helical" evidence="2">
    <location>
        <begin position="30"/>
        <end position="47"/>
    </location>
</feature>
<protein>
    <submittedName>
        <fullName evidence="3">Uncharacterized protein</fullName>
    </submittedName>
</protein>
<proteinExistence type="predicted"/>
<feature type="region of interest" description="Disordered" evidence="1">
    <location>
        <begin position="139"/>
        <end position="164"/>
    </location>
</feature>
<feature type="transmembrane region" description="Helical" evidence="2">
    <location>
        <begin position="7"/>
        <end position="24"/>
    </location>
</feature>
<keyword evidence="2" id="KW-0472">Membrane</keyword>
<evidence type="ECO:0000256" key="1">
    <source>
        <dbReference type="SAM" id="MobiDB-lite"/>
    </source>
</evidence>
<dbReference type="Proteomes" id="UP000289220">
    <property type="component" value="Unassembled WGS sequence"/>
</dbReference>
<feature type="transmembrane region" description="Helical" evidence="2">
    <location>
        <begin position="87"/>
        <end position="107"/>
    </location>
</feature>
<sequence>MDRDGLTWFGLAITAALVAMPGVLAGGLPLFPLFIVCVGLACTLHSGSRRLVVSTTLRLLSRGAFRTAIIVLGAVMLIQLLPLELALFMAGDVLAYVEVLAAVRLIAANARVQVIRGMIEAKTDQWRAAVRRRIANRTPRVARPSARRRPPSPDDDPAAGWAFA</sequence>
<organism evidence="3 4">
    <name type="scientific">Brevundimonas mediterranea</name>
    <dbReference type="NCBI Taxonomy" id="74329"/>
    <lineage>
        <taxon>Bacteria</taxon>
        <taxon>Pseudomonadati</taxon>
        <taxon>Pseudomonadota</taxon>
        <taxon>Alphaproteobacteria</taxon>
        <taxon>Caulobacterales</taxon>
        <taxon>Caulobacteraceae</taxon>
        <taxon>Brevundimonas</taxon>
    </lineage>
</organism>
<keyword evidence="2" id="KW-1133">Transmembrane helix</keyword>
<keyword evidence="2" id="KW-0812">Transmembrane</keyword>
<name>A0A7Z8Y330_9CAUL</name>
<dbReference type="EMBL" id="UXHF01000028">
    <property type="protein sequence ID" value="VDC50000.1"/>
    <property type="molecule type" value="Genomic_DNA"/>
</dbReference>
<feature type="transmembrane region" description="Helical" evidence="2">
    <location>
        <begin position="59"/>
        <end position="81"/>
    </location>
</feature>
<evidence type="ECO:0000256" key="2">
    <source>
        <dbReference type="SAM" id="Phobius"/>
    </source>
</evidence>
<keyword evidence="4" id="KW-1185">Reference proteome</keyword>
<evidence type="ECO:0000313" key="4">
    <source>
        <dbReference type="Proteomes" id="UP000289220"/>
    </source>
</evidence>
<comment type="caution">
    <text evidence="3">The sequence shown here is derived from an EMBL/GenBank/DDBJ whole genome shotgun (WGS) entry which is preliminary data.</text>
</comment>
<evidence type="ECO:0000313" key="3">
    <source>
        <dbReference type="EMBL" id="VDC50000.1"/>
    </source>
</evidence>